<dbReference type="GO" id="GO:0004314">
    <property type="term" value="F:[acyl-carrier-protein] S-malonyltransferase activity"/>
    <property type="evidence" value="ECO:0007669"/>
    <property type="project" value="UniProtKB-EC"/>
</dbReference>
<dbReference type="Pfam" id="PF00698">
    <property type="entry name" value="Acyl_transf_1"/>
    <property type="match status" value="1"/>
</dbReference>
<evidence type="ECO:0000256" key="1">
    <source>
        <dbReference type="ARBA" id="ARBA00013258"/>
    </source>
</evidence>
<proteinExistence type="predicted"/>
<evidence type="ECO:0000256" key="3">
    <source>
        <dbReference type="ARBA" id="ARBA00023315"/>
    </source>
</evidence>
<dbReference type="SMART" id="SM00827">
    <property type="entry name" value="PKS_AT"/>
    <property type="match status" value="1"/>
</dbReference>
<evidence type="ECO:0000313" key="6">
    <source>
        <dbReference type="EMBL" id="MFC5850653.1"/>
    </source>
</evidence>
<dbReference type="Gene3D" id="3.40.366.10">
    <property type="entry name" value="Malonyl-Coenzyme A Acyl Carrier Protein, domain 2"/>
    <property type="match status" value="1"/>
</dbReference>
<comment type="catalytic activity">
    <reaction evidence="4">
        <text>holo-[ACP] + malonyl-CoA = malonyl-[ACP] + CoA</text>
        <dbReference type="Rhea" id="RHEA:41792"/>
        <dbReference type="Rhea" id="RHEA-COMP:9623"/>
        <dbReference type="Rhea" id="RHEA-COMP:9685"/>
        <dbReference type="ChEBI" id="CHEBI:57287"/>
        <dbReference type="ChEBI" id="CHEBI:57384"/>
        <dbReference type="ChEBI" id="CHEBI:64479"/>
        <dbReference type="ChEBI" id="CHEBI:78449"/>
        <dbReference type="EC" id="2.3.1.39"/>
    </reaction>
</comment>
<dbReference type="EMBL" id="JBHSOA010000003">
    <property type="protein sequence ID" value="MFC5850653.1"/>
    <property type="molecule type" value="Genomic_DNA"/>
</dbReference>
<dbReference type="EC" id="2.3.1.39" evidence="1"/>
<dbReference type="Proteomes" id="UP001596180">
    <property type="component" value="Unassembled WGS sequence"/>
</dbReference>
<protein>
    <recommendedName>
        <fullName evidence="1">[acyl-carrier-protein] S-malonyltransferase</fullName>
        <ecNumber evidence="1">2.3.1.39</ecNumber>
    </recommendedName>
</protein>
<keyword evidence="7" id="KW-1185">Reference proteome</keyword>
<name>A0ABW1DRL4_9ACTN</name>
<dbReference type="InterPro" id="IPR001227">
    <property type="entry name" value="Ac_transferase_dom_sf"/>
</dbReference>
<keyword evidence="3 6" id="KW-0012">Acyltransferase</keyword>
<evidence type="ECO:0000259" key="5">
    <source>
        <dbReference type="SMART" id="SM00827"/>
    </source>
</evidence>
<dbReference type="InterPro" id="IPR016035">
    <property type="entry name" value="Acyl_Trfase/lysoPLipase"/>
</dbReference>
<dbReference type="InterPro" id="IPR016036">
    <property type="entry name" value="Malonyl_transacylase_ACP-bd"/>
</dbReference>
<dbReference type="SUPFAM" id="SSF52151">
    <property type="entry name" value="FabD/lysophospholipase-like"/>
    <property type="match status" value="1"/>
</dbReference>
<sequence length="290" mass="30169">MPTALAFPGQGALRGQTGAGLLDRYPDLAAEAEQILGHPLRPVLTAGSDSPWRRLTCVQPTLFVLTRLAALDQPRPDYLVGHSMGELTALCHAGSVDFATGLRLVLARARLISQCPVPGGMLAVTGIGVDELAGVMAAEGFADLDIANLNAPDQTVLAGPTGSLRALGTVLRAGGAAKATLIDAPNPGHSRYMAGAAAGFAEILAEVTFAVPRIPVISNVTARPHSPQRLAELLAQHLYRPVHWSASMTYLHAAGVTELRQAGPGRLLPRLWAACTAPDGTRAVPGDAQE</sequence>
<dbReference type="RefSeq" id="WP_381357269.1">
    <property type="nucleotide sequence ID" value="NZ_JBHSOA010000003.1"/>
</dbReference>
<evidence type="ECO:0000256" key="2">
    <source>
        <dbReference type="ARBA" id="ARBA00022679"/>
    </source>
</evidence>
<reference evidence="7" key="1">
    <citation type="journal article" date="2019" name="Int. J. Syst. Evol. Microbiol.">
        <title>The Global Catalogue of Microorganisms (GCM) 10K type strain sequencing project: providing services to taxonomists for standard genome sequencing and annotation.</title>
        <authorList>
            <consortium name="The Broad Institute Genomics Platform"/>
            <consortium name="The Broad Institute Genome Sequencing Center for Infectious Disease"/>
            <person name="Wu L."/>
            <person name="Ma J."/>
        </authorList>
    </citation>
    <scope>NUCLEOTIDE SEQUENCE [LARGE SCALE GENOMIC DNA]</scope>
    <source>
        <strain evidence="7">JCM 10411</strain>
    </source>
</reference>
<evidence type="ECO:0000313" key="7">
    <source>
        <dbReference type="Proteomes" id="UP001596180"/>
    </source>
</evidence>
<dbReference type="SUPFAM" id="SSF55048">
    <property type="entry name" value="Probable ACP-binding domain of malonyl-CoA ACP transacylase"/>
    <property type="match status" value="1"/>
</dbReference>
<dbReference type="PANTHER" id="PTHR42681:SF1">
    <property type="entry name" value="MALONYL-COA-ACYL CARRIER PROTEIN TRANSACYLASE, MITOCHONDRIAL"/>
    <property type="match status" value="1"/>
</dbReference>
<keyword evidence="2 6" id="KW-0808">Transferase</keyword>
<accession>A0ABW1DRL4</accession>
<dbReference type="InterPro" id="IPR050858">
    <property type="entry name" value="Mal-CoA-ACP_Trans/PKS_FabD"/>
</dbReference>
<gene>
    <name evidence="6" type="ORF">ACFPZI_02015</name>
</gene>
<dbReference type="PANTHER" id="PTHR42681">
    <property type="entry name" value="MALONYL-COA-ACYL CARRIER PROTEIN TRANSACYLASE, MITOCHONDRIAL"/>
    <property type="match status" value="1"/>
</dbReference>
<organism evidence="6 7">
    <name type="scientific">Streptomyces chlorus</name>
    <dbReference type="NCBI Taxonomy" id="887452"/>
    <lineage>
        <taxon>Bacteria</taxon>
        <taxon>Bacillati</taxon>
        <taxon>Actinomycetota</taxon>
        <taxon>Actinomycetes</taxon>
        <taxon>Kitasatosporales</taxon>
        <taxon>Streptomycetaceae</taxon>
        <taxon>Streptomyces</taxon>
    </lineage>
</organism>
<evidence type="ECO:0000256" key="4">
    <source>
        <dbReference type="ARBA" id="ARBA00048462"/>
    </source>
</evidence>
<dbReference type="InterPro" id="IPR014043">
    <property type="entry name" value="Acyl_transferase_dom"/>
</dbReference>
<comment type="caution">
    <text evidence="6">The sequence shown here is derived from an EMBL/GenBank/DDBJ whole genome shotgun (WGS) entry which is preliminary data.</text>
</comment>
<dbReference type="Gene3D" id="3.30.70.250">
    <property type="entry name" value="Malonyl-CoA ACP transacylase, ACP-binding"/>
    <property type="match status" value="1"/>
</dbReference>
<feature type="domain" description="Malonyl-CoA:ACP transacylase (MAT)" evidence="5">
    <location>
        <begin position="6"/>
        <end position="280"/>
    </location>
</feature>